<evidence type="ECO:0000313" key="1">
    <source>
        <dbReference type="EMBL" id="SNS73730.1"/>
    </source>
</evidence>
<gene>
    <name evidence="1" type="ORF">SAMN06295967_12024</name>
</gene>
<proteinExistence type="predicted"/>
<dbReference type="Proteomes" id="UP000198480">
    <property type="component" value="Unassembled WGS sequence"/>
</dbReference>
<sequence length="106" mass="12821">MNSQYKILFNPLVRKDIKNNIDYFNETLKDEKITSSFLNSIERINTRISRTPDLYQVRYSNIRMAQIKPFQHLIHFWIDEKNKLIKIEGIFHPSQNPILWAKRTNQ</sequence>
<accession>A0A239GX50</accession>
<organism evidence="1 2">
    <name type="scientific">Belliella buryatensis</name>
    <dbReference type="NCBI Taxonomy" id="1500549"/>
    <lineage>
        <taxon>Bacteria</taxon>
        <taxon>Pseudomonadati</taxon>
        <taxon>Bacteroidota</taxon>
        <taxon>Cytophagia</taxon>
        <taxon>Cytophagales</taxon>
        <taxon>Cyclobacteriaceae</taxon>
        <taxon>Belliella</taxon>
    </lineage>
</organism>
<name>A0A239GX50_9BACT</name>
<reference evidence="2" key="1">
    <citation type="submission" date="2017-06" db="EMBL/GenBank/DDBJ databases">
        <authorList>
            <person name="Varghese N."/>
            <person name="Submissions S."/>
        </authorList>
    </citation>
    <scope>NUCLEOTIDE SEQUENCE [LARGE SCALE GENOMIC DNA]</scope>
    <source>
        <strain evidence="2">5C</strain>
    </source>
</reference>
<dbReference type="InterPro" id="IPR035093">
    <property type="entry name" value="RelE/ParE_toxin_dom_sf"/>
</dbReference>
<dbReference type="EMBL" id="FZOK01000020">
    <property type="protein sequence ID" value="SNS73730.1"/>
    <property type="molecule type" value="Genomic_DNA"/>
</dbReference>
<evidence type="ECO:0000313" key="2">
    <source>
        <dbReference type="Proteomes" id="UP000198480"/>
    </source>
</evidence>
<keyword evidence="2" id="KW-1185">Reference proteome</keyword>
<dbReference type="AlphaFoldDB" id="A0A239GX50"/>
<evidence type="ECO:0008006" key="3">
    <source>
        <dbReference type="Google" id="ProtNLM"/>
    </source>
</evidence>
<protein>
    <recommendedName>
        <fullName evidence="3">Plasmid stabilization system protein ParE</fullName>
    </recommendedName>
</protein>
<dbReference type="Gene3D" id="3.30.2310.20">
    <property type="entry name" value="RelE-like"/>
    <property type="match status" value="1"/>
</dbReference>